<evidence type="ECO:0000256" key="6">
    <source>
        <dbReference type="SAM" id="MobiDB-lite"/>
    </source>
</evidence>
<evidence type="ECO:0000313" key="9">
    <source>
        <dbReference type="Proteomes" id="UP001374579"/>
    </source>
</evidence>
<protein>
    <recommendedName>
        <fullName evidence="10">Transmembrane protein 45B</fullName>
    </recommendedName>
</protein>
<comment type="caution">
    <text evidence="8">The sequence shown here is derived from an EMBL/GenBank/DDBJ whole genome shotgun (WGS) entry which is preliminary data.</text>
</comment>
<keyword evidence="4 7" id="KW-1133">Transmembrane helix</keyword>
<evidence type="ECO:0000256" key="3">
    <source>
        <dbReference type="ARBA" id="ARBA00022692"/>
    </source>
</evidence>
<proteinExistence type="inferred from homology"/>
<dbReference type="EMBL" id="JBAMIC010000004">
    <property type="protein sequence ID" value="KAK7108713.1"/>
    <property type="molecule type" value="Genomic_DNA"/>
</dbReference>
<feature type="transmembrane region" description="Helical" evidence="7">
    <location>
        <begin position="222"/>
        <end position="247"/>
    </location>
</feature>
<dbReference type="Pfam" id="PF04819">
    <property type="entry name" value="DUF716"/>
    <property type="match status" value="1"/>
</dbReference>
<dbReference type="PANTHER" id="PTHR16007">
    <property type="entry name" value="EPIDIDYMAL MEMBRANE PROTEIN E9-RELATED"/>
    <property type="match status" value="1"/>
</dbReference>
<dbReference type="InterPro" id="IPR006904">
    <property type="entry name" value="DUF716"/>
</dbReference>
<evidence type="ECO:0000256" key="5">
    <source>
        <dbReference type="ARBA" id="ARBA00023136"/>
    </source>
</evidence>
<feature type="transmembrane region" description="Helical" evidence="7">
    <location>
        <begin position="93"/>
        <end position="112"/>
    </location>
</feature>
<evidence type="ECO:0008006" key="10">
    <source>
        <dbReference type="Google" id="ProtNLM"/>
    </source>
</evidence>
<feature type="region of interest" description="Disordered" evidence="6">
    <location>
        <begin position="287"/>
        <end position="323"/>
    </location>
</feature>
<gene>
    <name evidence="8" type="ORF">V1264_016397</name>
</gene>
<feature type="transmembrane region" description="Helical" evidence="7">
    <location>
        <begin position="6"/>
        <end position="23"/>
    </location>
</feature>
<comment type="subcellular location">
    <subcellularLocation>
        <location evidence="1">Membrane</location>
        <topology evidence="1">Multi-pass membrane protein</topology>
    </subcellularLocation>
</comment>
<feature type="transmembrane region" description="Helical" evidence="7">
    <location>
        <begin position="150"/>
        <end position="169"/>
    </location>
</feature>
<keyword evidence="9" id="KW-1185">Reference proteome</keyword>
<sequence>MGSFIGHAVPGSFFFLFGLWWLIQVMRRHFLCRQTRQRFRSTLLYPVTCCSGPRMREVTVEPFVKMVLSGCGIVVEIIGGTNHVSHRFDSIGNAQHITMYFFFALSGVFDLLAMKGLAPEGTDYMGVAIALLVEGVLFKFHLFGRNELDVLIHTLLLYVIAFSALVVMLEAAYRKTALLPMLRAVMTMIQGTWFWALGIILYNPMPGAQPWDPENHRSLMLAVVSFSWHVAANIAIAIVVGVVVACCHRNKVQYSNLNNLSLKSLASSEESESLTGNGVVVFRDMEEEVEGEGGGKRRKNGGGHVIRDDDNNSDIEFQAPVRK</sequence>
<dbReference type="PANTHER" id="PTHR16007:SF15">
    <property type="entry name" value="TRANSMEMBRANE PROTEIN 45B"/>
    <property type="match status" value="1"/>
</dbReference>
<reference evidence="8 9" key="1">
    <citation type="submission" date="2024-02" db="EMBL/GenBank/DDBJ databases">
        <title>Chromosome-scale genome assembly of the rough periwinkle Littorina saxatilis.</title>
        <authorList>
            <person name="De Jode A."/>
            <person name="Faria R."/>
            <person name="Formenti G."/>
            <person name="Sims Y."/>
            <person name="Smith T.P."/>
            <person name="Tracey A."/>
            <person name="Wood J.M.D."/>
            <person name="Zagrodzka Z.B."/>
            <person name="Johannesson K."/>
            <person name="Butlin R.K."/>
            <person name="Leder E.H."/>
        </authorList>
    </citation>
    <scope>NUCLEOTIDE SEQUENCE [LARGE SCALE GENOMIC DNA]</scope>
    <source>
        <strain evidence="8">Snail1</strain>
        <tissue evidence="8">Muscle</tissue>
    </source>
</reference>
<dbReference type="AlphaFoldDB" id="A0AAN9BMF1"/>
<comment type="similarity">
    <text evidence="2">Belongs to the TMEM45 family.</text>
</comment>
<evidence type="ECO:0000256" key="2">
    <source>
        <dbReference type="ARBA" id="ARBA00006948"/>
    </source>
</evidence>
<name>A0AAN9BMF1_9CAEN</name>
<keyword evidence="5 7" id="KW-0472">Membrane</keyword>
<dbReference type="InterPro" id="IPR042127">
    <property type="entry name" value="TMEM45"/>
</dbReference>
<evidence type="ECO:0000256" key="1">
    <source>
        <dbReference type="ARBA" id="ARBA00004141"/>
    </source>
</evidence>
<evidence type="ECO:0000313" key="8">
    <source>
        <dbReference type="EMBL" id="KAK7108713.1"/>
    </source>
</evidence>
<organism evidence="8 9">
    <name type="scientific">Littorina saxatilis</name>
    <dbReference type="NCBI Taxonomy" id="31220"/>
    <lineage>
        <taxon>Eukaryota</taxon>
        <taxon>Metazoa</taxon>
        <taxon>Spiralia</taxon>
        <taxon>Lophotrochozoa</taxon>
        <taxon>Mollusca</taxon>
        <taxon>Gastropoda</taxon>
        <taxon>Caenogastropoda</taxon>
        <taxon>Littorinimorpha</taxon>
        <taxon>Littorinoidea</taxon>
        <taxon>Littorinidae</taxon>
        <taxon>Littorina</taxon>
    </lineage>
</organism>
<keyword evidence="3 7" id="KW-0812">Transmembrane</keyword>
<dbReference type="Proteomes" id="UP001374579">
    <property type="component" value="Unassembled WGS sequence"/>
</dbReference>
<evidence type="ECO:0000256" key="7">
    <source>
        <dbReference type="SAM" id="Phobius"/>
    </source>
</evidence>
<accession>A0AAN9BMF1</accession>
<dbReference type="GO" id="GO:0016020">
    <property type="term" value="C:membrane"/>
    <property type="evidence" value="ECO:0007669"/>
    <property type="project" value="UniProtKB-SubCell"/>
</dbReference>
<feature type="transmembrane region" description="Helical" evidence="7">
    <location>
        <begin position="181"/>
        <end position="202"/>
    </location>
</feature>
<evidence type="ECO:0000256" key="4">
    <source>
        <dbReference type="ARBA" id="ARBA00022989"/>
    </source>
</evidence>